<evidence type="ECO:0000313" key="3">
    <source>
        <dbReference type="Proteomes" id="UP001596353"/>
    </source>
</evidence>
<evidence type="ECO:0000313" key="2">
    <source>
        <dbReference type="EMBL" id="MFC6759740.1"/>
    </source>
</evidence>
<dbReference type="Pfam" id="PF01381">
    <property type="entry name" value="HTH_3"/>
    <property type="match status" value="1"/>
</dbReference>
<comment type="caution">
    <text evidence="2">The sequence shown here is derived from an EMBL/GenBank/DDBJ whole genome shotgun (WGS) entry which is preliminary data.</text>
</comment>
<gene>
    <name evidence="2" type="ORF">ACFQFQ_09945</name>
</gene>
<dbReference type="Proteomes" id="UP001596353">
    <property type="component" value="Unassembled WGS sequence"/>
</dbReference>
<keyword evidence="3" id="KW-1185">Reference proteome</keyword>
<reference evidence="3" key="1">
    <citation type="journal article" date="2019" name="Int. J. Syst. Evol. Microbiol.">
        <title>The Global Catalogue of Microorganisms (GCM) 10K type strain sequencing project: providing services to taxonomists for standard genome sequencing and annotation.</title>
        <authorList>
            <consortium name="The Broad Institute Genomics Platform"/>
            <consortium name="The Broad Institute Genome Sequencing Center for Infectious Disease"/>
            <person name="Wu L."/>
            <person name="Ma J."/>
        </authorList>
    </citation>
    <scope>NUCLEOTIDE SEQUENCE [LARGE SCALE GENOMIC DNA]</scope>
    <source>
        <strain evidence="3">CCUG 66188</strain>
    </source>
</reference>
<feature type="domain" description="HTH cro/C1-type" evidence="1">
    <location>
        <begin position="15"/>
        <end position="69"/>
    </location>
</feature>
<organism evidence="2 3">
    <name type="scientific">Sulfitobacter porphyrae</name>
    <dbReference type="NCBI Taxonomy" id="1246864"/>
    <lineage>
        <taxon>Bacteria</taxon>
        <taxon>Pseudomonadati</taxon>
        <taxon>Pseudomonadota</taxon>
        <taxon>Alphaproteobacteria</taxon>
        <taxon>Rhodobacterales</taxon>
        <taxon>Roseobacteraceae</taxon>
        <taxon>Sulfitobacter</taxon>
    </lineage>
</organism>
<accession>A0ABW2B215</accession>
<protein>
    <submittedName>
        <fullName evidence="2">Helix-turn-helix domain-containing protein</fullName>
    </submittedName>
</protein>
<dbReference type="CDD" id="cd00093">
    <property type="entry name" value="HTH_XRE"/>
    <property type="match status" value="1"/>
</dbReference>
<evidence type="ECO:0000259" key="1">
    <source>
        <dbReference type="PROSITE" id="PS50943"/>
    </source>
</evidence>
<dbReference type="EMBL" id="JBHSWG010000001">
    <property type="protein sequence ID" value="MFC6759740.1"/>
    <property type="molecule type" value="Genomic_DNA"/>
</dbReference>
<sequence length="91" mass="10186">MDEHDALNNVFGRQLALFRKERQVSQLSLSLDADVSTRHISFLETGRSAPRREMIARLSAALGLCHGEHQSLMRAATIGNGPRHRATLQQH</sequence>
<dbReference type="InterPro" id="IPR001387">
    <property type="entry name" value="Cro/C1-type_HTH"/>
</dbReference>
<name>A0ABW2B215_9RHOB</name>
<proteinExistence type="predicted"/>
<dbReference type="InterPro" id="IPR010982">
    <property type="entry name" value="Lambda_DNA-bd_dom_sf"/>
</dbReference>
<dbReference type="Gene3D" id="1.10.260.40">
    <property type="entry name" value="lambda repressor-like DNA-binding domains"/>
    <property type="match status" value="1"/>
</dbReference>
<dbReference type="SMART" id="SM00530">
    <property type="entry name" value="HTH_XRE"/>
    <property type="match status" value="1"/>
</dbReference>
<dbReference type="PROSITE" id="PS50943">
    <property type="entry name" value="HTH_CROC1"/>
    <property type="match status" value="1"/>
</dbReference>
<dbReference type="SUPFAM" id="SSF47413">
    <property type="entry name" value="lambda repressor-like DNA-binding domains"/>
    <property type="match status" value="1"/>
</dbReference>